<keyword evidence="2" id="KW-0812">Transmembrane</keyword>
<dbReference type="EMBL" id="FOUY01000001">
    <property type="protein sequence ID" value="SFM57840.1"/>
    <property type="molecule type" value="Genomic_DNA"/>
</dbReference>
<dbReference type="InterPro" id="IPR043725">
    <property type="entry name" value="DUF5667"/>
</dbReference>
<evidence type="ECO:0000256" key="1">
    <source>
        <dbReference type="SAM" id="MobiDB-lite"/>
    </source>
</evidence>
<evidence type="ECO:0000259" key="3">
    <source>
        <dbReference type="Pfam" id="PF18915"/>
    </source>
</evidence>
<sequence length="499" mass="51678">MPRAWDDRPPAEDGFDRTPVGAPASEELAHEIALAAALDRSRRDLSPDPHASGRMRARFLDVLAQEGIGRPEQAEQAEQPGGVTPFAERAGELRQDRTDLTAPIGPPIADDLDWEAVSNRRSAGERTPVADDPGTRPARSRRGRHVLPHDHPDHPEQVGAAAGPARDADAGPGRDENARPSGPRMLDRRRPSVRKRFGVVVGGFAALAVIAGVTSTVSRDALPGDAMYGVKRASESVGGVFTVGEQAEAARQLDLARSRVDELESMVARSTPPAPDAVAAAMKDFDRATSTGSRMMLTGTGTGGTDAARLAELRTWAAAQSGRITRLQEQLPPDSRAQTTEAVQLLDRVLARAEALRAGSGCDADSGRTVDDLGPVPGECRTGGGAPVDASRQSATATPEQSTTPSGSETPSAETTSPQTSTSESPTSSTGSDSTSSETSEPGRNGLPLLGDSGSSTSSSPSSSSPSSESGSSSEEDGKLLPPITIPPLLPGLGPVTLG</sequence>
<feature type="compositionally biased region" description="Low complexity" evidence="1">
    <location>
        <begin position="398"/>
        <end position="442"/>
    </location>
</feature>
<gene>
    <name evidence="4" type="ORF">SAMN05216207_1001164</name>
</gene>
<accession>A0A1I4S0P0</accession>
<feature type="region of interest" description="Disordered" evidence="1">
    <location>
        <begin position="64"/>
        <end position="192"/>
    </location>
</feature>
<dbReference type="RefSeq" id="WP_093335650.1">
    <property type="nucleotide sequence ID" value="NZ_FOUY01000001.1"/>
</dbReference>
<feature type="compositionally biased region" description="Basic and acidic residues" evidence="1">
    <location>
        <begin position="147"/>
        <end position="156"/>
    </location>
</feature>
<reference evidence="4 5" key="1">
    <citation type="submission" date="2016-10" db="EMBL/GenBank/DDBJ databases">
        <authorList>
            <person name="de Groot N.N."/>
        </authorList>
    </citation>
    <scope>NUCLEOTIDE SEQUENCE [LARGE SCALE GENOMIC DNA]</scope>
    <source>
        <strain evidence="4 5">CGMCC 4.1877</strain>
    </source>
</reference>
<feature type="compositionally biased region" description="Low complexity" evidence="1">
    <location>
        <begin position="453"/>
        <end position="473"/>
    </location>
</feature>
<keyword evidence="2" id="KW-1133">Transmembrane helix</keyword>
<feature type="compositionally biased region" description="Basic and acidic residues" evidence="1">
    <location>
        <begin position="1"/>
        <end position="16"/>
    </location>
</feature>
<feature type="compositionally biased region" description="Basic and acidic residues" evidence="1">
    <location>
        <begin position="89"/>
        <end position="99"/>
    </location>
</feature>
<dbReference type="OrthoDB" id="3402808at2"/>
<dbReference type="STRING" id="260086.SAMN05216207_1001164"/>
<keyword evidence="2" id="KW-0472">Membrane</keyword>
<evidence type="ECO:0000313" key="4">
    <source>
        <dbReference type="EMBL" id="SFM57840.1"/>
    </source>
</evidence>
<organism evidence="4 5">
    <name type="scientific">Pseudonocardia ammonioxydans</name>
    <dbReference type="NCBI Taxonomy" id="260086"/>
    <lineage>
        <taxon>Bacteria</taxon>
        <taxon>Bacillati</taxon>
        <taxon>Actinomycetota</taxon>
        <taxon>Actinomycetes</taxon>
        <taxon>Pseudonocardiales</taxon>
        <taxon>Pseudonocardiaceae</taxon>
        <taxon>Pseudonocardia</taxon>
    </lineage>
</organism>
<proteinExistence type="predicted"/>
<feature type="region of interest" description="Disordered" evidence="1">
    <location>
        <begin position="1"/>
        <end position="23"/>
    </location>
</feature>
<feature type="region of interest" description="Disordered" evidence="1">
    <location>
        <begin position="359"/>
        <end position="499"/>
    </location>
</feature>
<dbReference type="AlphaFoldDB" id="A0A1I4S0P0"/>
<protein>
    <recommendedName>
        <fullName evidence="3">DUF5667 domain-containing protein</fullName>
    </recommendedName>
</protein>
<evidence type="ECO:0000256" key="2">
    <source>
        <dbReference type="SAM" id="Phobius"/>
    </source>
</evidence>
<feature type="domain" description="DUF5667" evidence="3">
    <location>
        <begin position="221"/>
        <end position="333"/>
    </location>
</feature>
<feature type="compositionally biased region" description="Basic and acidic residues" evidence="1">
    <location>
        <begin position="166"/>
        <end position="178"/>
    </location>
</feature>
<feature type="transmembrane region" description="Helical" evidence="2">
    <location>
        <begin position="197"/>
        <end position="217"/>
    </location>
</feature>
<keyword evidence="5" id="KW-1185">Reference proteome</keyword>
<dbReference type="Proteomes" id="UP000199614">
    <property type="component" value="Unassembled WGS sequence"/>
</dbReference>
<evidence type="ECO:0000313" key="5">
    <source>
        <dbReference type="Proteomes" id="UP000199614"/>
    </source>
</evidence>
<dbReference type="Pfam" id="PF18915">
    <property type="entry name" value="DUF5667"/>
    <property type="match status" value="1"/>
</dbReference>
<name>A0A1I4S0P0_PSUAM</name>